<feature type="domain" description="Radical SAM core" evidence="11">
    <location>
        <begin position="12"/>
        <end position="243"/>
    </location>
</feature>
<evidence type="ECO:0000256" key="4">
    <source>
        <dbReference type="ARBA" id="ARBA00022691"/>
    </source>
</evidence>
<protein>
    <recommendedName>
        <fullName evidence="2 10">7,8-didemethyl-8-hydroxy-5-deazariboflavin synthase</fullName>
        <ecNumber evidence="2 10">4.3.1.32</ecNumber>
    </recommendedName>
    <alternativeName>
        <fullName evidence="10">FO synthase subunit 1</fullName>
    </alternativeName>
</protein>
<dbReference type="AlphaFoldDB" id="A0A951PA80"/>
<gene>
    <name evidence="10 12" type="primary">cofG</name>
    <name evidence="12" type="ORF">KME07_10550</name>
</gene>
<keyword evidence="4 10" id="KW-0949">S-adenosyl-L-methionine</keyword>
<evidence type="ECO:0000256" key="7">
    <source>
        <dbReference type="ARBA" id="ARBA00023014"/>
    </source>
</evidence>
<evidence type="ECO:0000256" key="6">
    <source>
        <dbReference type="ARBA" id="ARBA00023004"/>
    </source>
</evidence>
<feature type="binding site" evidence="10">
    <location>
        <position position="26"/>
    </location>
    <ligand>
        <name>[4Fe-4S] cluster</name>
        <dbReference type="ChEBI" id="CHEBI:49883"/>
        <note>4Fe-4S-S-AdoMet</note>
    </ligand>
</feature>
<comment type="caution">
    <text evidence="12">The sequence shown here is derived from an EMBL/GenBank/DDBJ whole genome shotgun (WGS) entry which is preliminary data.</text>
</comment>
<evidence type="ECO:0000256" key="10">
    <source>
        <dbReference type="HAMAP-Rule" id="MF_01611"/>
    </source>
</evidence>
<dbReference type="CDD" id="cd01335">
    <property type="entry name" value="Radical_SAM"/>
    <property type="match status" value="1"/>
</dbReference>
<evidence type="ECO:0000313" key="13">
    <source>
        <dbReference type="Proteomes" id="UP000707356"/>
    </source>
</evidence>
<dbReference type="GO" id="GO:0005506">
    <property type="term" value="F:iron ion binding"/>
    <property type="evidence" value="ECO:0007669"/>
    <property type="project" value="UniProtKB-UniRule"/>
</dbReference>
<comment type="similarity">
    <text evidence="10">Belongs to the radical SAM superfamily. CofG family.</text>
</comment>
<reference evidence="12" key="2">
    <citation type="journal article" date="2022" name="Microbiol. Resour. Announc.">
        <title>Metagenome Sequencing to Explore Phylogenomics of Terrestrial Cyanobacteria.</title>
        <authorList>
            <person name="Ward R.D."/>
            <person name="Stajich J.E."/>
            <person name="Johansen J.R."/>
            <person name="Huntemann M."/>
            <person name="Clum A."/>
            <person name="Foster B."/>
            <person name="Foster B."/>
            <person name="Roux S."/>
            <person name="Palaniappan K."/>
            <person name="Varghese N."/>
            <person name="Mukherjee S."/>
            <person name="Reddy T.B.K."/>
            <person name="Daum C."/>
            <person name="Copeland A."/>
            <person name="Chen I.A."/>
            <person name="Ivanova N.N."/>
            <person name="Kyrpides N.C."/>
            <person name="Shapiro N."/>
            <person name="Eloe-Fadrosh E.A."/>
            <person name="Pietrasiak N."/>
        </authorList>
    </citation>
    <scope>NUCLEOTIDE SEQUENCE</scope>
    <source>
        <strain evidence="12">GSE-TBD4-15B</strain>
    </source>
</reference>
<sequence length="327" mass="36645">MSQASRTAASPVTYSPAYTLVPTYECFNRCSYCNFRVDPGQDRWLTLEAAASRLRALRSQGIIEILLLSGEVHPEHPRRAAWFERIYQLCELALELGFLPHTNAGPLSYRELAQLRQVNVSMGLMLEQITPSLLETVHRHAPSKRPALRLEQLEWAGQLQIPFTTGLLLGLGETQADRIATLTAIAQTHQRWGQIQEVILQPHSPGQQQAWLGAAFPMDDFVALIQTARQILPAGIALQIPPNLIPSSPTLLACLEAGATDLGGIGPKDEVNPSYPHPQNRQLLYWLSGSRFLLQPRLPIYPQYDPWLPPGLQAAVRQWRERLLHRS</sequence>
<organism evidence="12 13">
    <name type="scientific">Pegethrix bostrychoides GSE-TBD4-15B</name>
    <dbReference type="NCBI Taxonomy" id="2839662"/>
    <lineage>
        <taxon>Bacteria</taxon>
        <taxon>Bacillati</taxon>
        <taxon>Cyanobacteriota</taxon>
        <taxon>Cyanophyceae</taxon>
        <taxon>Oculatellales</taxon>
        <taxon>Oculatellaceae</taxon>
        <taxon>Pegethrix</taxon>
    </lineage>
</organism>
<dbReference type="GO" id="GO:0016765">
    <property type="term" value="F:transferase activity, transferring alkyl or aryl (other than methyl) groups"/>
    <property type="evidence" value="ECO:0007669"/>
    <property type="project" value="InterPro"/>
</dbReference>
<dbReference type="SFLD" id="SFLDF00294">
    <property type="entry name" value="7_8-didemethyl-8-hydroxy-5-dea"/>
    <property type="match status" value="1"/>
</dbReference>
<dbReference type="SFLD" id="SFLDG01064">
    <property type="entry name" value="F420__menaquinone_cofactor_bio"/>
    <property type="match status" value="1"/>
</dbReference>
<comment type="subunit">
    <text evidence="10">The FO synthase complex consists of two subunits, CofG and CofH.</text>
</comment>
<comment type="cofactor">
    <cofactor evidence="10">
        <name>[4Fe-4S] cluster</name>
        <dbReference type="ChEBI" id="CHEBI:49883"/>
    </cofactor>
    <text evidence="10">Binds 1 [4Fe-4S] cluster. The cluster is coordinated with 3 cysteines and an exchangeable S-adenosyl-L-methionine.</text>
</comment>
<evidence type="ECO:0000313" key="12">
    <source>
        <dbReference type="EMBL" id="MBW4465861.1"/>
    </source>
</evidence>
<dbReference type="InterPro" id="IPR019939">
    <property type="entry name" value="CofG_family"/>
</dbReference>
<dbReference type="NCBIfam" id="TIGR03550">
    <property type="entry name" value="F420_cofG"/>
    <property type="match status" value="1"/>
</dbReference>
<accession>A0A951PA80</accession>
<dbReference type="InterPro" id="IPR058240">
    <property type="entry name" value="rSAM_sf"/>
</dbReference>
<dbReference type="InterPro" id="IPR006638">
    <property type="entry name" value="Elp3/MiaA/NifB-like_rSAM"/>
</dbReference>
<evidence type="ECO:0000256" key="8">
    <source>
        <dbReference type="ARBA" id="ARBA00023239"/>
    </source>
</evidence>
<reference evidence="12" key="1">
    <citation type="submission" date="2021-05" db="EMBL/GenBank/DDBJ databases">
        <authorList>
            <person name="Pietrasiak N."/>
            <person name="Ward R."/>
            <person name="Stajich J.E."/>
            <person name="Kurbessoian T."/>
        </authorList>
    </citation>
    <scope>NUCLEOTIDE SEQUENCE</scope>
    <source>
        <strain evidence="12">GSE-TBD4-15B</strain>
    </source>
</reference>
<feature type="binding site" evidence="10">
    <location>
        <position position="33"/>
    </location>
    <ligand>
        <name>[4Fe-4S] cluster</name>
        <dbReference type="ChEBI" id="CHEBI:49883"/>
        <note>4Fe-4S-S-AdoMet</note>
    </ligand>
</feature>
<keyword evidence="7 10" id="KW-0411">Iron-sulfur</keyword>
<dbReference type="InterPro" id="IPR007197">
    <property type="entry name" value="rSAM"/>
</dbReference>
<dbReference type="SMART" id="SM00729">
    <property type="entry name" value="Elp3"/>
    <property type="match status" value="1"/>
</dbReference>
<dbReference type="Proteomes" id="UP000707356">
    <property type="component" value="Unassembled WGS sequence"/>
</dbReference>
<dbReference type="SFLD" id="SFLDG01388">
    <property type="entry name" value="7_8-didemethyl-8-hydroxy-5-dea"/>
    <property type="match status" value="1"/>
</dbReference>
<evidence type="ECO:0000256" key="2">
    <source>
        <dbReference type="ARBA" id="ARBA00012126"/>
    </source>
</evidence>
<comment type="pathway">
    <text evidence="1 10">Cofactor biosynthesis; coenzyme F0 biosynthesis.</text>
</comment>
<dbReference type="HAMAP" id="MF_01611">
    <property type="entry name" value="FO_synth_sub1"/>
    <property type="match status" value="1"/>
</dbReference>
<evidence type="ECO:0000256" key="5">
    <source>
        <dbReference type="ARBA" id="ARBA00022723"/>
    </source>
</evidence>
<proteinExistence type="inferred from homology"/>
<evidence type="ECO:0000256" key="3">
    <source>
        <dbReference type="ARBA" id="ARBA00022485"/>
    </source>
</evidence>
<feature type="binding site" evidence="10">
    <location>
        <position position="30"/>
    </location>
    <ligand>
        <name>[4Fe-4S] cluster</name>
        <dbReference type="ChEBI" id="CHEBI:49883"/>
        <note>4Fe-4S-S-AdoMet</note>
    </ligand>
</feature>
<dbReference type="PANTHER" id="PTHR43076:SF15">
    <property type="entry name" value="7,8-DIDEMETHYL-8-HYDROXY-5-DEAZARIBOFLAVIN SYNTHASE"/>
    <property type="match status" value="1"/>
</dbReference>
<evidence type="ECO:0000259" key="11">
    <source>
        <dbReference type="PROSITE" id="PS51918"/>
    </source>
</evidence>
<dbReference type="EMBL" id="JAHHHV010000064">
    <property type="protein sequence ID" value="MBW4465861.1"/>
    <property type="molecule type" value="Genomic_DNA"/>
</dbReference>
<dbReference type="Pfam" id="PF04055">
    <property type="entry name" value="Radical_SAM"/>
    <property type="match status" value="1"/>
</dbReference>
<keyword evidence="5 10" id="KW-0479">Metal-binding</keyword>
<comment type="function">
    <text evidence="10">Catalyzes the radical-mediated synthesis of 7,8-didemethyl-8-hydroxy-5-deazariboflavin (FO) from 5-amino-5-(4-hydroxybenzyl)-6-(D-ribitylimino)-5,6-dihydrouracil.</text>
</comment>
<dbReference type="InterPro" id="IPR013785">
    <property type="entry name" value="Aldolase_TIM"/>
</dbReference>
<dbReference type="Gene3D" id="3.20.20.70">
    <property type="entry name" value="Aldolase class I"/>
    <property type="match status" value="1"/>
</dbReference>
<keyword evidence="3 10" id="KW-0004">4Fe-4S</keyword>
<comment type="catalytic activity">
    <reaction evidence="9 10">
        <text>5-amino-5-(4-hydroxybenzyl)-6-(D-ribitylimino)-5,6-dihydrouracil + S-adenosyl-L-methionine = 7,8-didemethyl-8-hydroxy-5-deazariboflavin + 5'-deoxyadenosine + L-methionine + NH4(+) + H(+)</text>
        <dbReference type="Rhea" id="RHEA:55204"/>
        <dbReference type="ChEBI" id="CHEBI:15378"/>
        <dbReference type="ChEBI" id="CHEBI:17319"/>
        <dbReference type="ChEBI" id="CHEBI:28938"/>
        <dbReference type="ChEBI" id="CHEBI:57844"/>
        <dbReference type="ChEBI" id="CHEBI:59789"/>
        <dbReference type="ChEBI" id="CHEBI:59904"/>
        <dbReference type="ChEBI" id="CHEBI:85936"/>
        <dbReference type="EC" id="4.3.1.32"/>
    </reaction>
</comment>
<dbReference type="NCBIfam" id="NF004884">
    <property type="entry name" value="PRK06245.1"/>
    <property type="match status" value="1"/>
</dbReference>
<evidence type="ECO:0000256" key="1">
    <source>
        <dbReference type="ARBA" id="ARBA00004712"/>
    </source>
</evidence>
<dbReference type="InterPro" id="IPR034405">
    <property type="entry name" value="F420"/>
</dbReference>
<keyword evidence="6 10" id="KW-0408">Iron</keyword>
<dbReference type="SFLD" id="SFLDS00029">
    <property type="entry name" value="Radical_SAM"/>
    <property type="match status" value="1"/>
</dbReference>
<name>A0A951PA80_9CYAN</name>
<dbReference type="GO" id="GO:0051539">
    <property type="term" value="F:4 iron, 4 sulfur cluster binding"/>
    <property type="evidence" value="ECO:0007669"/>
    <property type="project" value="UniProtKB-KW"/>
</dbReference>
<dbReference type="EC" id="4.3.1.32" evidence="2 10"/>
<keyword evidence="8 10" id="KW-0456">Lyase</keyword>
<dbReference type="GO" id="GO:0044689">
    <property type="term" value="F:7,8-didemethyl-8-hydroxy-5-deazariboflavin synthase activity"/>
    <property type="evidence" value="ECO:0007669"/>
    <property type="project" value="UniProtKB-EC"/>
</dbReference>
<evidence type="ECO:0000256" key="9">
    <source>
        <dbReference type="ARBA" id="ARBA00048974"/>
    </source>
</evidence>
<dbReference type="PANTHER" id="PTHR43076">
    <property type="entry name" value="FO SYNTHASE (COFH)"/>
    <property type="match status" value="1"/>
</dbReference>
<dbReference type="SUPFAM" id="SSF102114">
    <property type="entry name" value="Radical SAM enzymes"/>
    <property type="match status" value="1"/>
</dbReference>
<dbReference type="PROSITE" id="PS51918">
    <property type="entry name" value="RADICAL_SAM"/>
    <property type="match status" value="1"/>
</dbReference>